<dbReference type="PANTHER" id="PTHR32487:SF8">
    <property type="entry name" value="NAD-DEPENDENT EPIMERASE_DEHYDRATASE DOMAIN-CONTAINING PROTEIN"/>
    <property type="match status" value="1"/>
</dbReference>
<name>A0ABR4DZ64_9PEZI</name>
<dbReference type="InterPro" id="IPR055222">
    <property type="entry name" value="PRISE-like_Rossmann-fold"/>
</dbReference>
<organism evidence="2 3">
    <name type="scientific">Diaporthe vaccinii</name>
    <dbReference type="NCBI Taxonomy" id="105482"/>
    <lineage>
        <taxon>Eukaryota</taxon>
        <taxon>Fungi</taxon>
        <taxon>Dikarya</taxon>
        <taxon>Ascomycota</taxon>
        <taxon>Pezizomycotina</taxon>
        <taxon>Sordariomycetes</taxon>
        <taxon>Sordariomycetidae</taxon>
        <taxon>Diaporthales</taxon>
        <taxon>Diaporthaceae</taxon>
        <taxon>Diaporthe</taxon>
        <taxon>Diaporthe eres species complex</taxon>
    </lineage>
</organism>
<reference evidence="2 3" key="1">
    <citation type="submission" date="2024-03" db="EMBL/GenBank/DDBJ databases">
        <title>A high-quality draft genome sequence of Diaporthe vaccinii, a causative agent of upright dieback and viscid rot disease in cranberry plants.</title>
        <authorList>
            <person name="Sarrasin M."/>
            <person name="Lang B.F."/>
            <person name="Burger G."/>
        </authorList>
    </citation>
    <scope>NUCLEOTIDE SEQUENCE [LARGE SCALE GENOMIC DNA]</scope>
    <source>
        <strain evidence="2 3">IS7</strain>
    </source>
</reference>
<dbReference type="Gene3D" id="3.40.50.720">
    <property type="entry name" value="NAD(P)-binding Rossmann-like Domain"/>
    <property type="match status" value="1"/>
</dbReference>
<dbReference type="Proteomes" id="UP001600888">
    <property type="component" value="Unassembled WGS sequence"/>
</dbReference>
<proteinExistence type="predicted"/>
<dbReference type="CDD" id="cd08948">
    <property type="entry name" value="5beta-POR_like_SDR_a"/>
    <property type="match status" value="1"/>
</dbReference>
<sequence length="391" mass="43500">MAHLLVLGASGVSGWAVIRQALSYPTPTTFEKITGTTNRPMTKEKALLPANEDRLRLVSGIDFTRPVDEVKTQLTEKITDIDTVTHIIYTETERNCTAYRVPPKKGPMPLRAANDALLETSITAITALAPRIWSVILQTGGKAYGLLFSEHIELKPPFHESQPRVPSPWGDEIFYYSQVDILKRLSAEAGNSWTFTEVRPDTIIGFVPGTNAMNVAQGLGFYLSLFREVHGAGAECAYPGTAAGYRSRHTDSSQDIIAQMEIFAALEPERCGRGRAFNVADGEVVTWADIWGGICAYFDLEGAPPTKETLTAGTFVSKHVDRWAGVVERHGLESMDILAHNWWFVERILQIPFDRQFDLSSAREVGFKETVDTTRGYTIVFDRMRQAKMIP</sequence>
<gene>
    <name evidence="2" type="ORF">FJTKL_01992</name>
</gene>
<evidence type="ECO:0000313" key="2">
    <source>
        <dbReference type="EMBL" id="KAL2275482.1"/>
    </source>
</evidence>
<evidence type="ECO:0000313" key="3">
    <source>
        <dbReference type="Proteomes" id="UP001600888"/>
    </source>
</evidence>
<dbReference type="InterPro" id="IPR036291">
    <property type="entry name" value="NAD(P)-bd_dom_sf"/>
</dbReference>
<dbReference type="PANTHER" id="PTHR32487">
    <property type="entry name" value="3-OXO-DELTA(4,5)-STEROID 5-BETA-REDUCTASE"/>
    <property type="match status" value="1"/>
</dbReference>
<feature type="domain" description="PRISE-like Rossmann-fold" evidence="1">
    <location>
        <begin position="5"/>
        <end position="391"/>
    </location>
</feature>
<dbReference type="Pfam" id="PF22917">
    <property type="entry name" value="PRISE"/>
    <property type="match status" value="1"/>
</dbReference>
<evidence type="ECO:0000259" key="1">
    <source>
        <dbReference type="Pfam" id="PF22917"/>
    </source>
</evidence>
<dbReference type="EMBL" id="JBAWTH010000131">
    <property type="protein sequence ID" value="KAL2275482.1"/>
    <property type="molecule type" value="Genomic_DNA"/>
</dbReference>
<accession>A0ABR4DZ64</accession>
<protein>
    <recommendedName>
        <fullName evidence="1">PRISE-like Rossmann-fold domain-containing protein</fullName>
    </recommendedName>
</protein>
<dbReference type="SUPFAM" id="SSF51735">
    <property type="entry name" value="NAD(P)-binding Rossmann-fold domains"/>
    <property type="match status" value="1"/>
</dbReference>
<comment type="caution">
    <text evidence="2">The sequence shown here is derived from an EMBL/GenBank/DDBJ whole genome shotgun (WGS) entry which is preliminary data.</text>
</comment>
<keyword evidence="3" id="KW-1185">Reference proteome</keyword>